<proteinExistence type="predicted"/>
<organism evidence="1 2">
    <name type="scientific">Oligosphaera ethanolica</name>
    <dbReference type="NCBI Taxonomy" id="760260"/>
    <lineage>
        <taxon>Bacteria</taxon>
        <taxon>Pseudomonadati</taxon>
        <taxon>Lentisphaerota</taxon>
        <taxon>Oligosphaeria</taxon>
        <taxon>Oligosphaerales</taxon>
        <taxon>Oligosphaeraceae</taxon>
        <taxon>Oligosphaera</taxon>
    </lineage>
</organism>
<accession>A0AAE4AQS2</accession>
<dbReference type="AlphaFoldDB" id="A0AAE4AQS2"/>
<dbReference type="Proteomes" id="UP001238163">
    <property type="component" value="Unassembled WGS sequence"/>
</dbReference>
<comment type="caution">
    <text evidence="1">The sequence shown here is derived from an EMBL/GenBank/DDBJ whole genome shotgun (WGS) entry which is preliminary data.</text>
</comment>
<gene>
    <name evidence="1" type="ORF">J3R75_003973</name>
</gene>
<protein>
    <submittedName>
        <fullName evidence="1">Uncharacterized protein</fullName>
    </submittedName>
</protein>
<dbReference type="EMBL" id="JAUSVL010000001">
    <property type="protein sequence ID" value="MDQ0291866.1"/>
    <property type="molecule type" value="Genomic_DNA"/>
</dbReference>
<keyword evidence="2" id="KW-1185">Reference proteome</keyword>
<reference evidence="1" key="1">
    <citation type="submission" date="2023-07" db="EMBL/GenBank/DDBJ databases">
        <title>Genomic Encyclopedia of Type Strains, Phase IV (KMG-IV): sequencing the most valuable type-strain genomes for metagenomic binning, comparative biology and taxonomic classification.</title>
        <authorList>
            <person name="Goeker M."/>
        </authorList>
    </citation>
    <scope>NUCLEOTIDE SEQUENCE</scope>
    <source>
        <strain evidence="1">DSM 24202</strain>
    </source>
</reference>
<name>A0AAE4AQS2_9BACT</name>
<evidence type="ECO:0000313" key="2">
    <source>
        <dbReference type="Proteomes" id="UP001238163"/>
    </source>
</evidence>
<evidence type="ECO:0000313" key="1">
    <source>
        <dbReference type="EMBL" id="MDQ0291866.1"/>
    </source>
</evidence>
<sequence>MQETHGPPPSSHPTLISTYLCGSVFHRSD</sequence>